<proteinExistence type="inferred from homology"/>
<feature type="region of interest" description="Disordered" evidence="6">
    <location>
        <begin position="1"/>
        <end position="20"/>
    </location>
</feature>
<evidence type="ECO:0000256" key="2">
    <source>
        <dbReference type="ARBA" id="ARBA00005264"/>
    </source>
</evidence>
<feature type="region of interest" description="Disordered" evidence="6">
    <location>
        <begin position="571"/>
        <end position="754"/>
    </location>
</feature>
<evidence type="ECO:0000313" key="10">
    <source>
        <dbReference type="EMBL" id="KAL1632178.1"/>
    </source>
</evidence>
<evidence type="ECO:0000256" key="5">
    <source>
        <dbReference type="ARBA" id="ARBA00023242"/>
    </source>
</evidence>
<reference evidence="10 11" key="1">
    <citation type="submission" date="2024-02" db="EMBL/GenBank/DDBJ databases">
        <title>De novo assembly and annotation of 12 fungi associated with fruit tree decline syndrome in Ontario, Canada.</title>
        <authorList>
            <person name="Sulman M."/>
            <person name="Ellouze W."/>
            <person name="Ilyukhin E."/>
        </authorList>
    </citation>
    <scope>NUCLEOTIDE SEQUENCE [LARGE SCALE GENOMIC DNA]</scope>
    <source>
        <strain evidence="10 11">M1-105</strain>
    </source>
</reference>
<dbReference type="PANTHER" id="PTHR14927:SF0">
    <property type="entry name" value="NUCLEOLAR PROTEIN 10"/>
    <property type="match status" value="1"/>
</dbReference>
<keyword evidence="11" id="KW-1185">Reference proteome</keyword>
<feature type="compositionally biased region" description="Basic and acidic residues" evidence="6">
    <location>
        <begin position="506"/>
        <end position="525"/>
    </location>
</feature>
<dbReference type="InterPro" id="IPR012580">
    <property type="entry name" value="NUC153"/>
</dbReference>
<feature type="domain" description="Nucleolar protein 10-like N-terminal" evidence="9">
    <location>
        <begin position="1"/>
        <end position="397"/>
    </location>
</feature>
<feature type="domain" description="Nucleolar protein 10-like second" evidence="8">
    <location>
        <begin position="413"/>
        <end position="461"/>
    </location>
</feature>
<evidence type="ECO:0000259" key="8">
    <source>
        <dbReference type="Pfam" id="PF23097"/>
    </source>
</evidence>
<dbReference type="InterPro" id="IPR040382">
    <property type="entry name" value="NOL10/Enp2"/>
</dbReference>
<evidence type="ECO:0000313" key="11">
    <source>
        <dbReference type="Proteomes" id="UP001521116"/>
    </source>
</evidence>
<feature type="region of interest" description="Disordered" evidence="6">
    <location>
        <begin position="506"/>
        <end position="554"/>
    </location>
</feature>
<comment type="similarity">
    <text evidence="2">Belongs to the WD repeat NOL10/ENP2 family.</text>
</comment>
<gene>
    <name evidence="10" type="primary">ENP2</name>
    <name evidence="10" type="ORF">SLS56_003912</name>
</gene>
<dbReference type="InterPro" id="IPR056550">
    <property type="entry name" value="NOL10_2nd"/>
</dbReference>
<comment type="subcellular location">
    <subcellularLocation>
        <location evidence="1">Nucleus</location>
        <location evidence="1">Nucleolus</location>
    </subcellularLocation>
</comment>
<feature type="domain" description="NUC153" evidence="7">
    <location>
        <begin position="560"/>
        <end position="588"/>
    </location>
</feature>
<feature type="compositionally biased region" description="Basic and acidic residues" evidence="6">
    <location>
        <begin position="676"/>
        <end position="697"/>
    </location>
</feature>
<keyword evidence="3" id="KW-0853">WD repeat</keyword>
<evidence type="ECO:0000259" key="7">
    <source>
        <dbReference type="Pfam" id="PF08159"/>
    </source>
</evidence>
<dbReference type="InterPro" id="IPR036322">
    <property type="entry name" value="WD40_repeat_dom_sf"/>
</dbReference>
<dbReference type="PANTHER" id="PTHR14927">
    <property type="entry name" value="NUCLEOLAR PROTEIN 10"/>
    <property type="match status" value="1"/>
</dbReference>
<keyword evidence="4" id="KW-0677">Repeat</keyword>
<evidence type="ECO:0000256" key="6">
    <source>
        <dbReference type="SAM" id="MobiDB-lite"/>
    </source>
</evidence>
<feature type="compositionally biased region" description="Basic and acidic residues" evidence="6">
    <location>
        <begin position="708"/>
        <end position="736"/>
    </location>
</feature>
<dbReference type="SUPFAM" id="SSF50978">
    <property type="entry name" value="WD40 repeat-like"/>
    <property type="match status" value="1"/>
</dbReference>
<evidence type="ECO:0000259" key="9">
    <source>
        <dbReference type="Pfam" id="PF23098"/>
    </source>
</evidence>
<dbReference type="Gene3D" id="2.130.10.10">
    <property type="entry name" value="YVTN repeat-like/Quinoprotein amine dehydrogenase"/>
    <property type="match status" value="1"/>
</dbReference>
<organism evidence="10 11">
    <name type="scientific">Neofusicoccum ribis</name>
    <dbReference type="NCBI Taxonomy" id="45134"/>
    <lineage>
        <taxon>Eukaryota</taxon>
        <taxon>Fungi</taxon>
        <taxon>Dikarya</taxon>
        <taxon>Ascomycota</taxon>
        <taxon>Pezizomycotina</taxon>
        <taxon>Dothideomycetes</taxon>
        <taxon>Dothideomycetes incertae sedis</taxon>
        <taxon>Botryosphaeriales</taxon>
        <taxon>Botryosphaeriaceae</taxon>
        <taxon>Neofusicoccum</taxon>
    </lineage>
</organism>
<dbReference type="EMBL" id="JAJVDC020000033">
    <property type="protein sequence ID" value="KAL1632178.1"/>
    <property type="molecule type" value="Genomic_DNA"/>
</dbReference>
<accession>A0ABR3SYR6</accession>
<feature type="compositionally biased region" description="Acidic residues" evidence="6">
    <location>
        <begin position="538"/>
        <end position="547"/>
    </location>
</feature>
<name>A0ABR3SYR6_9PEZI</name>
<dbReference type="Proteomes" id="UP001521116">
    <property type="component" value="Unassembled WGS sequence"/>
</dbReference>
<sequence length="754" mass="84686">MKVTNHSDVPVYTVSGSGTARPLPDWLARKRKRSLKQDPEYASRVELLQDFEFEEASQCVRVSEDGDWVMSTGTYKPQIHTHYLPHLSLSFARHTNTINQTFLLLSDDYTKSLHLQTDRFLEFHTSGGVHYTTRIPRYGRDLKYDRRSTEALVPAVGVNEDGMGEVYRLNLELGRFMKGFEIDVGGDDYTSMGGGALQGGINTGSVNVAAIAEESHNLLGFGTSIGTVEFWDPRSRSRVGILSPPPDASFGHERVGITALQFDRSGLTLGSGTSNGLIHLYDLRSPVPLLKKDQGFGLPIQDITFLQSKTTSAQQTSEPKILTSDKRIIKIWDQRDGKPWTHVEPAVDLHHVEWVKDSGMLLTANEGKQQHAFFIPQLGPAPKWCAFLDNVVEEMAEDPDDPNAFGGHKAGEVYDNYKFLTMKELEQLNMSHLVGTTSLLRPYMHGYFVAQKLYEEARLISQPELWQEQRAKSIQERVNKERESRIRGNKKVQIKVNRRLAEKMLEREEKNERRKARRVLERGGDDDAVEAASKPVDEEVEDADENAADNKPAGARLLSDSRFARLFQDEDFEVDETSREFASINPSTNPTRKPQGLTAVEEEALDDRRGSGSSDDSSDADSDADQQRGAKRRQQPAPVEKDRDTGRISSSSYKKSGHRPMPQMVVSSSNKRPAHDRRDKSFGARAANLKEKTRDGRGAAAGRGGVVGEKEITFAPAKKEKQQRPREMHDDGEQGRSFKRKERRSASGNTFRKM</sequence>
<evidence type="ECO:0000256" key="4">
    <source>
        <dbReference type="ARBA" id="ARBA00022737"/>
    </source>
</evidence>
<dbReference type="InterPro" id="IPR056551">
    <property type="entry name" value="Beta-prop_NOL10_N"/>
</dbReference>
<dbReference type="Pfam" id="PF23097">
    <property type="entry name" value="NOL10_2nd"/>
    <property type="match status" value="1"/>
</dbReference>
<dbReference type="Pfam" id="PF23098">
    <property type="entry name" value="Beta-prop_NOL10_N"/>
    <property type="match status" value="1"/>
</dbReference>
<dbReference type="Pfam" id="PF08159">
    <property type="entry name" value="NUC153"/>
    <property type="match status" value="1"/>
</dbReference>
<evidence type="ECO:0000256" key="3">
    <source>
        <dbReference type="ARBA" id="ARBA00022574"/>
    </source>
</evidence>
<protein>
    <submittedName>
        <fullName evidence="10">Small ribosomal subunit biogenesis</fullName>
    </submittedName>
</protein>
<comment type="caution">
    <text evidence="10">The sequence shown here is derived from an EMBL/GenBank/DDBJ whole genome shotgun (WGS) entry which is preliminary data.</text>
</comment>
<keyword evidence="5" id="KW-0539">Nucleus</keyword>
<evidence type="ECO:0000256" key="1">
    <source>
        <dbReference type="ARBA" id="ARBA00004604"/>
    </source>
</evidence>
<dbReference type="InterPro" id="IPR015943">
    <property type="entry name" value="WD40/YVTN_repeat-like_dom_sf"/>
</dbReference>